<dbReference type="EMBL" id="LSYV01000089">
    <property type="protein sequence ID" value="KXZ43511.1"/>
    <property type="molecule type" value="Genomic_DNA"/>
</dbReference>
<organism evidence="2 3">
    <name type="scientific">Gonium pectorale</name>
    <name type="common">Green alga</name>
    <dbReference type="NCBI Taxonomy" id="33097"/>
    <lineage>
        <taxon>Eukaryota</taxon>
        <taxon>Viridiplantae</taxon>
        <taxon>Chlorophyta</taxon>
        <taxon>core chlorophytes</taxon>
        <taxon>Chlorophyceae</taxon>
        <taxon>CS clade</taxon>
        <taxon>Chlamydomonadales</taxon>
        <taxon>Volvocaceae</taxon>
        <taxon>Gonium</taxon>
    </lineage>
</organism>
<comment type="caution">
    <text evidence="2">The sequence shown here is derived from an EMBL/GenBank/DDBJ whole genome shotgun (WGS) entry which is preliminary data.</text>
</comment>
<keyword evidence="1" id="KW-1133">Transmembrane helix</keyword>
<feature type="transmembrane region" description="Helical" evidence="1">
    <location>
        <begin position="44"/>
        <end position="67"/>
    </location>
</feature>
<name>A0A150G108_GONPE</name>
<keyword evidence="1" id="KW-0472">Membrane</keyword>
<keyword evidence="3" id="KW-1185">Reference proteome</keyword>
<dbReference type="AlphaFoldDB" id="A0A150G108"/>
<dbReference type="OrthoDB" id="551111at2759"/>
<gene>
    <name evidence="2" type="ORF">GPECTOR_88g454</name>
</gene>
<evidence type="ECO:0000313" key="3">
    <source>
        <dbReference type="Proteomes" id="UP000075714"/>
    </source>
</evidence>
<dbReference type="Proteomes" id="UP000075714">
    <property type="component" value="Unassembled WGS sequence"/>
</dbReference>
<evidence type="ECO:0000313" key="2">
    <source>
        <dbReference type="EMBL" id="KXZ43511.1"/>
    </source>
</evidence>
<protein>
    <submittedName>
        <fullName evidence="2">Uncharacterized protein</fullName>
    </submittedName>
</protein>
<evidence type="ECO:0000256" key="1">
    <source>
        <dbReference type="SAM" id="Phobius"/>
    </source>
</evidence>
<proteinExistence type="predicted"/>
<reference evidence="3" key="1">
    <citation type="journal article" date="2016" name="Nat. Commun.">
        <title>The Gonium pectorale genome demonstrates co-option of cell cycle regulation during the evolution of multicellularity.</title>
        <authorList>
            <person name="Hanschen E.R."/>
            <person name="Marriage T.N."/>
            <person name="Ferris P.J."/>
            <person name="Hamaji T."/>
            <person name="Toyoda A."/>
            <person name="Fujiyama A."/>
            <person name="Neme R."/>
            <person name="Noguchi H."/>
            <person name="Minakuchi Y."/>
            <person name="Suzuki M."/>
            <person name="Kawai-Toyooka H."/>
            <person name="Smith D.R."/>
            <person name="Sparks H."/>
            <person name="Anderson J."/>
            <person name="Bakaric R."/>
            <person name="Luria V."/>
            <person name="Karger A."/>
            <person name="Kirschner M.W."/>
            <person name="Durand P.M."/>
            <person name="Michod R.E."/>
            <person name="Nozaki H."/>
            <person name="Olson B.J."/>
        </authorList>
    </citation>
    <scope>NUCLEOTIDE SEQUENCE [LARGE SCALE GENOMIC DNA]</scope>
    <source>
        <strain evidence="3">NIES-2863</strain>
    </source>
</reference>
<accession>A0A150G108</accession>
<feature type="transmembrane region" description="Helical" evidence="1">
    <location>
        <begin position="19"/>
        <end position="38"/>
    </location>
</feature>
<sequence length="186" mass="19149">MLASGNGAAAAVRPSPGMLIRYLLAPLLLLPLAWPWLVLRAAQAALTAACILATAAADVVLLAAELLRRHRNGAALLTGWVGGWLGWLVTRYWAGLAQLHAAYEDALARLLRVAGPLLAGVLASYPPAAQLVAAAAPVTAAAGAVQSALFGAYCWAHDEIVPVALDLAERLPLLSGLLQRAAASGQ</sequence>
<keyword evidence="1" id="KW-0812">Transmembrane</keyword>
<feature type="transmembrane region" description="Helical" evidence="1">
    <location>
        <begin position="74"/>
        <end position="94"/>
    </location>
</feature>